<accession>A0A8J6EPP6</accession>
<keyword evidence="1" id="KW-0472">Membrane</keyword>
<feature type="transmembrane region" description="Helical" evidence="1">
    <location>
        <begin position="139"/>
        <end position="158"/>
    </location>
</feature>
<evidence type="ECO:0000256" key="1">
    <source>
        <dbReference type="SAM" id="Phobius"/>
    </source>
</evidence>
<protein>
    <submittedName>
        <fullName evidence="2">Uncharacterized protein</fullName>
    </submittedName>
</protein>
<keyword evidence="1" id="KW-1133">Transmembrane helix</keyword>
<proteinExistence type="predicted"/>
<evidence type="ECO:0000313" key="2">
    <source>
        <dbReference type="EMBL" id="KAG9472888.1"/>
    </source>
</evidence>
<feature type="transmembrane region" description="Helical" evidence="1">
    <location>
        <begin position="213"/>
        <end position="235"/>
    </location>
</feature>
<sequence>MKEPGPREQVYDVICQWVFFVVYDDVMVVCVSHRHPLLVTHSIWCDPLFSKMFAHHTGVALLLSRSSLCVVSLFSALRTLQVHRGASAGFLLHGLASVLGIVSLLHHGHLVDSSSLWVSSIIGLPLLVFSFFWLNGDHFTANLALMCALLLAICSEKLTSDTRLVASHLSNAGASLSILVISVFTGNRYGLLGSLALGTWGVLNFLDAERTTLLSMAIAADCMLGTALLAFQMALMTPLCEPA</sequence>
<dbReference type="EMBL" id="WNTK01000031">
    <property type="protein sequence ID" value="KAG9472888.1"/>
    <property type="molecule type" value="Genomic_DNA"/>
</dbReference>
<evidence type="ECO:0000313" key="3">
    <source>
        <dbReference type="Proteomes" id="UP000770717"/>
    </source>
</evidence>
<name>A0A8J6EPP6_ELECQ</name>
<feature type="transmembrane region" description="Helical" evidence="1">
    <location>
        <begin position="165"/>
        <end position="183"/>
    </location>
</feature>
<comment type="caution">
    <text evidence="2">The sequence shown here is derived from an EMBL/GenBank/DDBJ whole genome shotgun (WGS) entry which is preliminary data.</text>
</comment>
<feature type="transmembrane region" description="Helical" evidence="1">
    <location>
        <begin position="189"/>
        <end position="206"/>
    </location>
</feature>
<feature type="transmembrane region" description="Helical" evidence="1">
    <location>
        <begin position="86"/>
        <end position="104"/>
    </location>
</feature>
<reference evidence="2" key="1">
    <citation type="thesis" date="2020" institute="ProQuest LLC" country="789 East Eisenhower Parkway, Ann Arbor, MI, USA">
        <title>Comparative Genomics and Chromosome Evolution.</title>
        <authorList>
            <person name="Mudd A.B."/>
        </authorList>
    </citation>
    <scope>NUCLEOTIDE SEQUENCE</scope>
    <source>
        <strain evidence="2">HN-11 Male</strain>
        <tissue evidence="2">Kidney and liver</tissue>
    </source>
</reference>
<dbReference type="AlphaFoldDB" id="A0A8J6EPP6"/>
<organism evidence="2 3">
    <name type="scientific">Eleutherodactylus coqui</name>
    <name type="common">Puerto Rican coqui</name>
    <dbReference type="NCBI Taxonomy" id="57060"/>
    <lineage>
        <taxon>Eukaryota</taxon>
        <taxon>Metazoa</taxon>
        <taxon>Chordata</taxon>
        <taxon>Craniata</taxon>
        <taxon>Vertebrata</taxon>
        <taxon>Euteleostomi</taxon>
        <taxon>Amphibia</taxon>
        <taxon>Batrachia</taxon>
        <taxon>Anura</taxon>
        <taxon>Neobatrachia</taxon>
        <taxon>Hyloidea</taxon>
        <taxon>Eleutherodactylidae</taxon>
        <taxon>Eleutherodactylinae</taxon>
        <taxon>Eleutherodactylus</taxon>
        <taxon>Eleutherodactylus</taxon>
    </lineage>
</organism>
<keyword evidence="3" id="KW-1185">Reference proteome</keyword>
<gene>
    <name evidence="2" type="ORF">GDO78_016073</name>
</gene>
<feature type="transmembrane region" description="Helical" evidence="1">
    <location>
        <begin position="59"/>
        <end position="80"/>
    </location>
</feature>
<keyword evidence="1" id="KW-0812">Transmembrane</keyword>
<dbReference type="Proteomes" id="UP000770717">
    <property type="component" value="Unassembled WGS sequence"/>
</dbReference>
<dbReference type="OrthoDB" id="9807390at2759"/>